<comment type="catalytic activity">
    <reaction evidence="14">
        <text>ATP + H2O = ADP + phosphate + H(+)</text>
        <dbReference type="Rhea" id="RHEA:13065"/>
        <dbReference type="ChEBI" id="CHEBI:15377"/>
        <dbReference type="ChEBI" id="CHEBI:15378"/>
        <dbReference type="ChEBI" id="CHEBI:30616"/>
        <dbReference type="ChEBI" id="CHEBI:43474"/>
        <dbReference type="ChEBI" id="CHEBI:456216"/>
        <dbReference type="EC" id="5.6.2.4"/>
    </reaction>
</comment>
<evidence type="ECO:0000256" key="12">
    <source>
        <dbReference type="ARBA" id="ARBA00034808"/>
    </source>
</evidence>
<dbReference type="GO" id="GO:0043138">
    <property type="term" value="F:3'-5' DNA helicase activity"/>
    <property type="evidence" value="ECO:0007669"/>
    <property type="project" value="UniProtKB-EC"/>
</dbReference>
<feature type="binding site" evidence="15">
    <location>
        <begin position="31"/>
        <end position="38"/>
    </location>
    <ligand>
        <name>ATP</name>
        <dbReference type="ChEBI" id="CHEBI:30616"/>
    </ligand>
</feature>
<dbReference type="InterPro" id="IPR014017">
    <property type="entry name" value="DNA_helicase_UvrD-like_C"/>
</dbReference>
<keyword evidence="5 15" id="KW-0347">Helicase</keyword>
<gene>
    <name evidence="19" type="ORF">SAMN05428998_101649</name>
</gene>
<feature type="compositionally biased region" description="Pro residues" evidence="16">
    <location>
        <begin position="964"/>
        <end position="978"/>
    </location>
</feature>
<evidence type="ECO:0000259" key="17">
    <source>
        <dbReference type="PROSITE" id="PS51198"/>
    </source>
</evidence>
<dbReference type="GO" id="GO:0000725">
    <property type="term" value="P:recombinational repair"/>
    <property type="evidence" value="ECO:0007669"/>
    <property type="project" value="TreeGrafter"/>
</dbReference>
<dbReference type="Proteomes" id="UP000192917">
    <property type="component" value="Unassembled WGS sequence"/>
</dbReference>
<sequence>MSAAEPDRLVAAAAERQRRAADPEASAWVGASAGTGKTRVLTDRVLRLLLARARPERLLCLTFTKAAAAEMRQRLADSLRHWATLDDEALAERLRRLLGRPAEAGEMTVARRLFARVLDTPGGLKIQTIHAFCQSLLARFPLEAGVAPHFRALDERGQQELLFEAFEGTLAAAGADGDGLLDALSVVTGLANEEDFRSVLGELIKERGRLEALLTQHGSAEGVGRAVAAALGVEPGESAEAALEAACRDEALDLMGLRLSARALLEGKKSDVPKGEAIARWLEEVESRPQRFAGYLRAFFTADGKVFAKFATKEAEASFPGLSEIMGAEAERLRILRERLNAIRLAEATRALVTLAADILTRYQRRKADHAVLDYEDLILRTRSLLARPGLAAWVLFKLDGGLDHLLVDEAQDTNPDQWAVIESLTSEFFAGEGAYEARGEGLPRTVFAVGDAKQSIFGFQRADPHEFGRMEGVFAGRVKAVQRPWAPVALSHSFRSADAVLKAVDETFRPPAVHRGVALAGRWLDHEPVRVGQAGLVELWPPAPTPEEAEEEGWAPPLARSAQVPSQTRLARLIAARIAAWLRPAATGPGQDGWLDSKARPVGPGDVLILVRRRNAFVEELVRALKQRDVPVAGVDRMVLSEQLAVMDLIALGRVLLLPEDDLTLACLLKSPLIGLDEETLFRLCWRRPGSLWDSLRRAAAEDADCAGALAFVEAQRARADFVAPYELYAELLEQGGRRRLLARLGQEAADPIEEFLGLALAYEREHTPSLEGFLHWVEQGEQEIKRDLEQGQDRVRVMTAHAAKGLQAPIVILPDTLQKPQPRDRLLWLEQAAGAPLPLWLPRKELGEPVSLEARNRLAERQDEEHRRLLYVAMTRAEDRLYLCGWQSRRGAPEDCWYKLAEAGLAACGEALDLDFSALAPEGWSGPGWRLATRQRAAPETESRRRSAGAAAAAVLPDWLREPPPAEAEPPQPLAPSRPAAAEPPSRSPLATGGEDRFRRGLLIHRLLQSLPELPAGRRRAAAERFLAAPVHGLGPAVQAEILAATLGVLERPELAPLFGPGSRAEAPVIGVVPDARGRPQVVSGRIDRLCVTPEQVLVLDFKTQRPAPAEAAAVAPLYLQQLAVYRAILRRIYPDRPVACALLWTDGPRLMPVADALLDRHAP</sequence>
<evidence type="ECO:0000256" key="15">
    <source>
        <dbReference type="PROSITE-ProRule" id="PRU00560"/>
    </source>
</evidence>
<dbReference type="InterPro" id="IPR014016">
    <property type="entry name" value="UvrD-like_ATP-bd"/>
</dbReference>
<dbReference type="InterPro" id="IPR027417">
    <property type="entry name" value="P-loop_NTPase"/>
</dbReference>
<dbReference type="PROSITE" id="PS51217">
    <property type="entry name" value="UVRD_HELICASE_CTER"/>
    <property type="match status" value="1"/>
</dbReference>
<dbReference type="Pfam" id="PF00580">
    <property type="entry name" value="UvrD-helicase"/>
    <property type="match status" value="1"/>
</dbReference>
<evidence type="ECO:0000259" key="18">
    <source>
        <dbReference type="PROSITE" id="PS51217"/>
    </source>
</evidence>
<dbReference type="Gene3D" id="1.10.486.10">
    <property type="entry name" value="PCRA, domain 4"/>
    <property type="match status" value="1"/>
</dbReference>
<evidence type="ECO:0000256" key="10">
    <source>
        <dbReference type="ARBA" id="ARBA00023235"/>
    </source>
</evidence>
<dbReference type="Pfam" id="PF13361">
    <property type="entry name" value="UvrD_C"/>
    <property type="match status" value="1"/>
</dbReference>
<evidence type="ECO:0000256" key="4">
    <source>
        <dbReference type="ARBA" id="ARBA00022801"/>
    </source>
</evidence>
<accession>A0A1Y6B652</accession>
<feature type="region of interest" description="Disordered" evidence="16">
    <location>
        <begin position="962"/>
        <end position="996"/>
    </location>
</feature>
<dbReference type="PANTHER" id="PTHR11070:SF2">
    <property type="entry name" value="ATP-DEPENDENT DNA HELICASE SRS2"/>
    <property type="match status" value="1"/>
</dbReference>
<dbReference type="PROSITE" id="PS51198">
    <property type="entry name" value="UVRD_HELICASE_ATP_BIND"/>
    <property type="match status" value="1"/>
</dbReference>
<keyword evidence="10" id="KW-0413">Isomerase</keyword>
<dbReference type="InterPro" id="IPR038726">
    <property type="entry name" value="PDDEXK_AddAB-type"/>
</dbReference>
<keyword evidence="9" id="KW-0234">DNA repair</keyword>
<dbReference type="Gene3D" id="3.90.320.10">
    <property type="match status" value="1"/>
</dbReference>
<keyword evidence="4 15" id="KW-0378">Hydrolase</keyword>
<feature type="domain" description="UvrD-like helicase ATP-binding" evidence="17">
    <location>
        <begin position="10"/>
        <end position="498"/>
    </location>
</feature>
<keyword evidence="6" id="KW-0269">Exonuclease</keyword>
<feature type="region of interest" description="Disordered" evidence="16">
    <location>
        <begin position="930"/>
        <end position="950"/>
    </location>
</feature>
<evidence type="ECO:0000256" key="5">
    <source>
        <dbReference type="ARBA" id="ARBA00022806"/>
    </source>
</evidence>
<dbReference type="GO" id="GO:0005829">
    <property type="term" value="C:cytosol"/>
    <property type="evidence" value="ECO:0007669"/>
    <property type="project" value="TreeGrafter"/>
</dbReference>
<evidence type="ECO:0000256" key="13">
    <source>
        <dbReference type="ARBA" id="ARBA00034923"/>
    </source>
</evidence>
<evidence type="ECO:0000256" key="16">
    <source>
        <dbReference type="SAM" id="MobiDB-lite"/>
    </source>
</evidence>
<evidence type="ECO:0000313" key="20">
    <source>
        <dbReference type="Proteomes" id="UP000192917"/>
    </source>
</evidence>
<dbReference type="Gene3D" id="3.40.50.300">
    <property type="entry name" value="P-loop containing nucleotide triphosphate hydrolases"/>
    <property type="match status" value="4"/>
</dbReference>
<keyword evidence="8" id="KW-0238">DNA-binding</keyword>
<dbReference type="GO" id="GO:0033202">
    <property type="term" value="C:DNA helicase complex"/>
    <property type="evidence" value="ECO:0007669"/>
    <property type="project" value="TreeGrafter"/>
</dbReference>
<dbReference type="PANTHER" id="PTHR11070">
    <property type="entry name" value="UVRD / RECB / PCRA DNA HELICASE FAMILY MEMBER"/>
    <property type="match status" value="1"/>
</dbReference>
<dbReference type="GO" id="GO:0003677">
    <property type="term" value="F:DNA binding"/>
    <property type="evidence" value="ECO:0007669"/>
    <property type="project" value="UniProtKB-KW"/>
</dbReference>
<comment type="catalytic activity">
    <reaction evidence="11">
        <text>Couples ATP hydrolysis with the unwinding of duplex DNA by translocating in the 3'-5' direction.</text>
        <dbReference type="EC" id="5.6.2.4"/>
    </reaction>
</comment>
<keyword evidence="20" id="KW-1185">Reference proteome</keyword>
<evidence type="ECO:0000256" key="11">
    <source>
        <dbReference type="ARBA" id="ARBA00034617"/>
    </source>
</evidence>
<keyword evidence="1" id="KW-0540">Nuclease</keyword>
<feature type="compositionally biased region" description="Low complexity" evidence="16">
    <location>
        <begin position="979"/>
        <end position="993"/>
    </location>
</feature>
<dbReference type="EC" id="5.6.2.4" evidence="12"/>
<keyword evidence="7 15" id="KW-0067">ATP-binding</keyword>
<dbReference type="SUPFAM" id="SSF52540">
    <property type="entry name" value="P-loop containing nucleoside triphosphate hydrolases"/>
    <property type="match status" value="1"/>
</dbReference>
<dbReference type="STRING" id="560819.SAMN05428998_101649"/>
<evidence type="ECO:0000256" key="9">
    <source>
        <dbReference type="ARBA" id="ARBA00023204"/>
    </source>
</evidence>
<keyword evidence="3" id="KW-0227">DNA damage</keyword>
<protein>
    <recommendedName>
        <fullName evidence="12">DNA 3'-5' helicase</fullName>
        <ecNumber evidence="12">5.6.2.4</ecNumber>
    </recommendedName>
    <alternativeName>
        <fullName evidence="13">DNA 3'-5' helicase II</fullName>
    </alternativeName>
</protein>
<evidence type="ECO:0000256" key="3">
    <source>
        <dbReference type="ARBA" id="ARBA00022763"/>
    </source>
</evidence>
<organism evidence="19 20">
    <name type="scientific">Tistlia consotensis USBA 355</name>
    <dbReference type="NCBI Taxonomy" id="560819"/>
    <lineage>
        <taxon>Bacteria</taxon>
        <taxon>Pseudomonadati</taxon>
        <taxon>Pseudomonadota</taxon>
        <taxon>Alphaproteobacteria</taxon>
        <taxon>Rhodospirillales</taxon>
        <taxon>Rhodovibrionaceae</taxon>
        <taxon>Tistlia</taxon>
    </lineage>
</organism>
<dbReference type="NCBIfam" id="TIGR02784">
    <property type="entry name" value="addA_alphas"/>
    <property type="match status" value="1"/>
</dbReference>
<proteinExistence type="predicted"/>
<evidence type="ECO:0000256" key="6">
    <source>
        <dbReference type="ARBA" id="ARBA00022839"/>
    </source>
</evidence>
<evidence type="ECO:0000256" key="14">
    <source>
        <dbReference type="ARBA" id="ARBA00048988"/>
    </source>
</evidence>
<evidence type="ECO:0000256" key="2">
    <source>
        <dbReference type="ARBA" id="ARBA00022741"/>
    </source>
</evidence>
<dbReference type="Pfam" id="PF12705">
    <property type="entry name" value="PDDEXK_1"/>
    <property type="match status" value="1"/>
</dbReference>
<dbReference type="InterPro" id="IPR000212">
    <property type="entry name" value="DNA_helicase_UvrD/REP"/>
</dbReference>
<dbReference type="GO" id="GO:0004527">
    <property type="term" value="F:exonuclease activity"/>
    <property type="evidence" value="ECO:0007669"/>
    <property type="project" value="UniProtKB-KW"/>
</dbReference>
<name>A0A1Y6B652_9PROT</name>
<dbReference type="InterPro" id="IPR011604">
    <property type="entry name" value="PDDEXK-like_dom_sf"/>
</dbReference>
<dbReference type="GO" id="GO:0005524">
    <property type="term" value="F:ATP binding"/>
    <property type="evidence" value="ECO:0007669"/>
    <property type="project" value="UniProtKB-UniRule"/>
</dbReference>
<keyword evidence="2 15" id="KW-0547">Nucleotide-binding</keyword>
<evidence type="ECO:0000256" key="7">
    <source>
        <dbReference type="ARBA" id="ARBA00022840"/>
    </source>
</evidence>
<dbReference type="RefSeq" id="WP_085120970.1">
    <property type="nucleotide sequence ID" value="NZ_FWZX01000001.1"/>
</dbReference>
<evidence type="ECO:0000256" key="1">
    <source>
        <dbReference type="ARBA" id="ARBA00022722"/>
    </source>
</evidence>
<dbReference type="AlphaFoldDB" id="A0A1Y6B652"/>
<dbReference type="InterPro" id="IPR014151">
    <property type="entry name" value="DNA_helicase_AddA"/>
</dbReference>
<dbReference type="EMBL" id="FWZX01000001">
    <property type="protein sequence ID" value="SME94168.1"/>
    <property type="molecule type" value="Genomic_DNA"/>
</dbReference>
<reference evidence="19 20" key="1">
    <citation type="submission" date="2017-04" db="EMBL/GenBank/DDBJ databases">
        <authorList>
            <person name="Afonso C.L."/>
            <person name="Miller P.J."/>
            <person name="Scott M.A."/>
            <person name="Spackman E."/>
            <person name="Goraichik I."/>
            <person name="Dimitrov K.M."/>
            <person name="Suarez D.L."/>
            <person name="Swayne D.E."/>
        </authorList>
    </citation>
    <scope>NUCLEOTIDE SEQUENCE [LARGE SCALE GENOMIC DNA]</scope>
    <source>
        <strain evidence="19 20">USBA 355</strain>
    </source>
</reference>
<evidence type="ECO:0000313" key="19">
    <source>
        <dbReference type="EMBL" id="SME94168.1"/>
    </source>
</evidence>
<evidence type="ECO:0000256" key="8">
    <source>
        <dbReference type="ARBA" id="ARBA00023125"/>
    </source>
</evidence>
<feature type="domain" description="UvrD-like helicase C-terminal" evidence="18">
    <location>
        <begin position="515"/>
        <end position="807"/>
    </location>
</feature>